<evidence type="ECO:0000313" key="1">
    <source>
        <dbReference type="EMBL" id="MDQ0223883.1"/>
    </source>
</evidence>
<dbReference type="Proteomes" id="UP001232245">
    <property type="component" value="Unassembled WGS sequence"/>
</dbReference>
<dbReference type="RefSeq" id="WP_174879400.1">
    <property type="nucleotide sequence ID" value="NZ_CADEPK010000019.1"/>
</dbReference>
<reference evidence="1 2" key="1">
    <citation type="submission" date="2023-07" db="EMBL/GenBank/DDBJ databases">
        <title>Genomic Encyclopedia of Type Strains, Phase IV (KMG-IV): sequencing the most valuable type-strain genomes for metagenomic binning, comparative biology and taxonomic classification.</title>
        <authorList>
            <person name="Goeker M."/>
        </authorList>
    </citation>
    <scope>NUCLEOTIDE SEQUENCE [LARGE SCALE GENOMIC DNA]</scope>
    <source>
        <strain evidence="1 2">DSM 17723</strain>
    </source>
</reference>
<dbReference type="Gene3D" id="3.40.630.30">
    <property type="match status" value="1"/>
</dbReference>
<organism evidence="1 2">
    <name type="scientific">Metabacillus niabensis</name>
    <dbReference type="NCBI Taxonomy" id="324854"/>
    <lineage>
        <taxon>Bacteria</taxon>
        <taxon>Bacillati</taxon>
        <taxon>Bacillota</taxon>
        <taxon>Bacilli</taxon>
        <taxon>Bacillales</taxon>
        <taxon>Bacillaceae</taxon>
        <taxon>Metabacillus</taxon>
    </lineage>
</organism>
<sequence length="201" mass="24405">MFEIVSTRKQQKEFELTWEYYCKKYGWVNDPYAKNGVRYIITIPKSFIKKRKVIGTIEFIPYHPNNPDSTVQKGADFSQYKEIYHHQKEVWEIDKLCLHEDYQRKGYFHLFFHIFLEHVKKYNPMYYIALMENRFYRMMRISYGFRIKQKEKPLVGPNGMSLVPIAVDVGEIRKDEEKMEELLRLQLPDIYKTSQKKQGYC</sequence>
<accession>A0ABT9YV66</accession>
<protein>
    <recommendedName>
        <fullName evidence="3">N-acetyltransferase domain-containing protein</fullName>
    </recommendedName>
</protein>
<dbReference type="InterPro" id="IPR016181">
    <property type="entry name" value="Acyl_CoA_acyltransferase"/>
</dbReference>
<keyword evidence="2" id="KW-1185">Reference proteome</keyword>
<evidence type="ECO:0000313" key="2">
    <source>
        <dbReference type="Proteomes" id="UP001232245"/>
    </source>
</evidence>
<name>A0ABT9YV66_9BACI</name>
<comment type="caution">
    <text evidence="1">The sequence shown here is derived from an EMBL/GenBank/DDBJ whole genome shotgun (WGS) entry which is preliminary data.</text>
</comment>
<evidence type="ECO:0008006" key="3">
    <source>
        <dbReference type="Google" id="ProtNLM"/>
    </source>
</evidence>
<dbReference type="SUPFAM" id="SSF55729">
    <property type="entry name" value="Acyl-CoA N-acyltransferases (Nat)"/>
    <property type="match status" value="1"/>
</dbReference>
<dbReference type="EMBL" id="JAUSTZ010000001">
    <property type="protein sequence ID" value="MDQ0223883.1"/>
    <property type="molecule type" value="Genomic_DNA"/>
</dbReference>
<proteinExistence type="predicted"/>
<gene>
    <name evidence="1" type="ORF">J2S02_000205</name>
</gene>